<keyword evidence="3" id="KW-1185">Reference proteome</keyword>
<dbReference type="AlphaFoldDB" id="A0A5C5ZKP9"/>
<feature type="region of interest" description="Disordered" evidence="1">
    <location>
        <begin position="349"/>
        <end position="369"/>
    </location>
</feature>
<proteinExistence type="predicted"/>
<accession>A0A5C5ZKP9</accession>
<name>A0A5C5ZKP9_9BACT</name>
<feature type="region of interest" description="Disordered" evidence="1">
    <location>
        <begin position="170"/>
        <end position="193"/>
    </location>
</feature>
<protein>
    <submittedName>
        <fullName evidence="2">Uncharacterized protein</fullName>
    </submittedName>
</protein>
<reference evidence="2 3" key="1">
    <citation type="submission" date="2019-02" db="EMBL/GenBank/DDBJ databases">
        <title>Deep-cultivation of Planctomycetes and their phenomic and genomic characterization uncovers novel biology.</title>
        <authorList>
            <person name="Wiegand S."/>
            <person name="Jogler M."/>
            <person name="Boedeker C."/>
            <person name="Pinto D."/>
            <person name="Vollmers J."/>
            <person name="Rivas-Marin E."/>
            <person name="Kohn T."/>
            <person name="Peeters S.H."/>
            <person name="Heuer A."/>
            <person name="Rast P."/>
            <person name="Oberbeckmann S."/>
            <person name="Bunk B."/>
            <person name="Jeske O."/>
            <person name="Meyerdierks A."/>
            <person name="Storesund J.E."/>
            <person name="Kallscheuer N."/>
            <person name="Luecker S."/>
            <person name="Lage O.M."/>
            <person name="Pohl T."/>
            <person name="Merkel B.J."/>
            <person name="Hornburger P."/>
            <person name="Mueller R.-W."/>
            <person name="Bruemmer F."/>
            <person name="Labrenz M."/>
            <person name="Spormann A.M."/>
            <person name="Op Den Camp H."/>
            <person name="Overmann J."/>
            <person name="Amann R."/>
            <person name="Jetten M.S.M."/>
            <person name="Mascher T."/>
            <person name="Medema M.H."/>
            <person name="Devos D.P."/>
            <person name="Kaster A.-K."/>
            <person name="Ovreas L."/>
            <person name="Rohde M."/>
            <person name="Galperin M.Y."/>
            <person name="Jogler C."/>
        </authorList>
    </citation>
    <scope>NUCLEOTIDE SEQUENCE [LARGE SCALE GENOMIC DNA]</scope>
    <source>
        <strain evidence="2 3">Mal64</strain>
    </source>
</reference>
<evidence type="ECO:0000313" key="2">
    <source>
        <dbReference type="EMBL" id="TWT87725.1"/>
    </source>
</evidence>
<dbReference type="Proteomes" id="UP000315440">
    <property type="component" value="Unassembled WGS sequence"/>
</dbReference>
<sequence>MKNSPRRLIRSLSVVALGFLGYYAYEVGERLLRPSSLQPAPGAPTLGDAGQGDATAAPRMTFADEPASGAGNVVLGRALYALEQWPSLATNVSQVGWIDGQHVETSGSYLQKGSGDRRRFAWLLQGRIAGSAVRLLRVSDGRLLYTDLMWADDDPTDGVPGDRSISSVDLRRLRQLNDSEDPSPNEPAPGMASASLIDPQKWARFGGAPMLLEALRESFRFSEARLMQLRGRQVYAMIGRWDTPRSDELFGSEGAPTSLPSRAPHHALVVLDGESLFPVRVEYRGVGDSLSRAGLSDDDRLRDSQRPLLRIDFEPPRVGVELDDSQFVYQRPDGYSFRDDTDRVLAAERSRRERLTRQAAGVRAGATTR</sequence>
<gene>
    <name evidence="2" type="ORF">Mal64_32680</name>
</gene>
<evidence type="ECO:0000313" key="3">
    <source>
        <dbReference type="Proteomes" id="UP000315440"/>
    </source>
</evidence>
<organism evidence="2 3">
    <name type="scientific">Pseudobythopirellula maris</name>
    <dbReference type="NCBI Taxonomy" id="2527991"/>
    <lineage>
        <taxon>Bacteria</taxon>
        <taxon>Pseudomonadati</taxon>
        <taxon>Planctomycetota</taxon>
        <taxon>Planctomycetia</taxon>
        <taxon>Pirellulales</taxon>
        <taxon>Lacipirellulaceae</taxon>
        <taxon>Pseudobythopirellula</taxon>
    </lineage>
</organism>
<comment type="caution">
    <text evidence="2">The sequence shown here is derived from an EMBL/GenBank/DDBJ whole genome shotgun (WGS) entry which is preliminary data.</text>
</comment>
<dbReference type="EMBL" id="SJPQ01000003">
    <property type="protein sequence ID" value="TWT87725.1"/>
    <property type="molecule type" value="Genomic_DNA"/>
</dbReference>
<evidence type="ECO:0000256" key="1">
    <source>
        <dbReference type="SAM" id="MobiDB-lite"/>
    </source>
</evidence>